<evidence type="ECO:0000313" key="2">
    <source>
        <dbReference type="EMBL" id="MBH1939771.1"/>
    </source>
</evidence>
<evidence type="ECO:0000256" key="1">
    <source>
        <dbReference type="SAM" id="Phobius"/>
    </source>
</evidence>
<proteinExistence type="predicted"/>
<gene>
    <name evidence="2" type="ORF">I5677_02545</name>
</gene>
<evidence type="ECO:0000313" key="3">
    <source>
        <dbReference type="Proteomes" id="UP000623269"/>
    </source>
</evidence>
<dbReference type="Proteomes" id="UP000623269">
    <property type="component" value="Unassembled WGS sequence"/>
</dbReference>
<keyword evidence="3" id="KW-1185">Reference proteome</keyword>
<keyword evidence="1" id="KW-0472">Membrane</keyword>
<dbReference type="InterPro" id="IPR003770">
    <property type="entry name" value="MLTG-like"/>
</dbReference>
<feature type="transmembrane region" description="Helical" evidence="1">
    <location>
        <begin position="35"/>
        <end position="54"/>
    </location>
</feature>
<organism evidence="2 3">
    <name type="scientific">Mobilitalea sibirica</name>
    <dbReference type="NCBI Taxonomy" id="1462919"/>
    <lineage>
        <taxon>Bacteria</taxon>
        <taxon>Bacillati</taxon>
        <taxon>Bacillota</taxon>
        <taxon>Clostridia</taxon>
        <taxon>Lachnospirales</taxon>
        <taxon>Lachnospiraceae</taxon>
        <taxon>Mobilitalea</taxon>
    </lineage>
</organism>
<keyword evidence="1" id="KW-0812">Transmembrane</keyword>
<sequence length="161" mass="18546">MLIEEAAMPGCVDKRSDYMAAKSSSVKVTLKITSLILRLLMNIIFYILVVILIIDVSRRAFDFTYQLYGPVTVDPAPGRKILIQIKPGETTMDIANKLELNRVIKNKYSFYLKARLQNLMIQTGTYEVYSSMTYKEILDEITNYKNSIIQDQEQQSEEQTE</sequence>
<keyword evidence="1" id="KW-1133">Transmembrane helix</keyword>
<dbReference type="Pfam" id="PF02618">
    <property type="entry name" value="YceG"/>
    <property type="match status" value="1"/>
</dbReference>
<dbReference type="RefSeq" id="WP_197660000.1">
    <property type="nucleotide sequence ID" value="NZ_JAEAGR010000002.1"/>
</dbReference>
<reference evidence="2" key="1">
    <citation type="submission" date="2020-12" db="EMBL/GenBank/DDBJ databases">
        <title>M. sibirica DSM 26468T genome.</title>
        <authorList>
            <person name="Thieme N."/>
            <person name="Rettenmaier R."/>
            <person name="Zverlov V."/>
            <person name="Liebl W."/>
        </authorList>
    </citation>
    <scope>NUCLEOTIDE SEQUENCE</scope>
    <source>
        <strain evidence="2">DSM 26468</strain>
    </source>
</reference>
<dbReference type="AlphaFoldDB" id="A0A8J7KRY6"/>
<name>A0A8J7KRY6_9FIRM</name>
<accession>A0A8J7KRY6</accession>
<protein>
    <submittedName>
        <fullName evidence="2">Endolytic transglycosylase MltG</fullName>
    </submittedName>
</protein>
<dbReference type="Gene3D" id="3.30.1490.480">
    <property type="entry name" value="Endolytic murein transglycosylase"/>
    <property type="match status" value="1"/>
</dbReference>
<comment type="caution">
    <text evidence="2">The sequence shown here is derived from an EMBL/GenBank/DDBJ whole genome shotgun (WGS) entry which is preliminary data.</text>
</comment>
<dbReference type="EMBL" id="JAEAGR010000002">
    <property type="protein sequence ID" value="MBH1939771.1"/>
    <property type="molecule type" value="Genomic_DNA"/>
</dbReference>